<gene>
    <name evidence="2" type="ORF">EVAR_22252_1</name>
</gene>
<comment type="caution">
    <text evidence="2">The sequence shown here is derived from an EMBL/GenBank/DDBJ whole genome shotgun (WGS) entry which is preliminary data.</text>
</comment>
<sequence length="190" mass="20846">MRVGGGDSTILVLLTNNSVGHPNRTAGTGSNERRARRPVLSKLTFTYLVAVLMIKSLLGCATCLMVAQAPRAISYGVYEYLCEFLKNDAIRRGAIFDESRETCAENNGTRTPVNSHVGSCRRPFAAVARRDRVRHAFVFCADASDRNYYAFTRRIENGTMVEIVNDGVIGRYTRRGYSLCVHAGGVADGS</sequence>
<dbReference type="EMBL" id="BGZK01000150">
    <property type="protein sequence ID" value="GBP23394.1"/>
    <property type="molecule type" value="Genomic_DNA"/>
</dbReference>
<evidence type="ECO:0000313" key="2">
    <source>
        <dbReference type="EMBL" id="GBP23394.1"/>
    </source>
</evidence>
<keyword evidence="3" id="KW-1185">Reference proteome</keyword>
<name>A0A4C1UBS9_EUMVA</name>
<keyword evidence="1" id="KW-0812">Transmembrane</keyword>
<proteinExistence type="predicted"/>
<evidence type="ECO:0000256" key="1">
    <source>
        <dbReference type="SAM" id="Phobius"/>
    </source>
</evidence>
<evidence type="ECO:0000313" key="3">
    <source>
        <dbReference type="Proteomes" id="UP000299102"/>
    </source>
</evidence>
<accession>A0A4C1UBS9</accession>
<keyword evidence="1" id="KW-1133">Transmembrane helix</keyword>
<feature type="transmembrane region" description="Helical" evidence="1">
    <location>
        <begin position="43"/>
        <end position="67"/>
    </location>
</feature>
<protein>
    <submittedName>
        <fullName evidence="2">Uncharacterized protein</fullName>
    </submittedName>
</protein>
<reference evidence="2 3" key="1">
    <citation type="journal article" date="2019" name="Commun. Biol.">
        <title>The bagworm genome reveals a unique fibroin gene that provides high tensile strength.</title>
        <authorList>
            <person name="Kono N."/>
            <person name="Nakamura H."/>
            <person name="Ohtoshi R."/>
            <person name="Tomita M."/>
            <person name="Numata K."/>
            <person name="Arakawa K."/>
        </authorList>
    </citation>
    <scope>NUCLEOTIDE SEQUENCE [LARGE SCALE GENOMIC DNA]</scope>
</reference>
<dbReference type="AlphaFoldDB" id="A0A4C1UBS9"/>
<organism evidence="2 3">
    <name type="scientific">Eumeta variegata</name>
    <name type="common">Bagworm moth</name>
    <name type="synonym">Eumeta japonica</name>
    <dbReference type="NCBI Taxonomy" id="151549"/>
    <lineage>
        <taxon>Eukaryota</taxon>
        <taxon>Metazoa</taxon>
        <taxon>Ecdysozoa</taxon>
        <taxon>Arthropoda</taxon>
        <taxon>Hexapoda</taxon>
        <taxon>Insecta</taxon>
        <taxon>Pterygota</taxon>
        <taxon>Neoptera</taxon>
        <taxon>Endopterygota</taxon>
        <taxon>Lepidoptera</taxon>
        <taxon>Glossata</taxon>
        <taxon>Ditrysia</taxon>
        <taxon>Tineoidea</taxon>
        <taxon>Psychidae</taxon>
        <taxon>Oiketicinae</taxon>
        <taxon>Eumeta</taxon>
    </lineage>
</organism>
<keyword evidence="1" id="KW-0472">Membrane</keyword>
<dbReference type="Proteomes" id="UP000299102">
    <property type="component" value="Unassembled WGS sequence"/>
</dbReference>